<evidence type="ECO:0000313" key="6">
    <source>
        <dbReference type="Proteomes" id="UP001222087"/>
    </source>
</evidence>
<keyword evidence="5" id="KW-0503">Monooxygenase</keyword>
<reference evidence="5 6" key="1">
    <citation type="submission" date="2023-02" db="EMBL/GenBank/DDBJ databases">
        <title>Genome Sequence of L. cardiaca H63T.</title>
        <authorList>
            <person name="Lopez A.E."/>
            <person name="Cianciotto N.P."/>
        </authorList>
    </citation>
    <scope>NUCLEOTIDE SEQUENCE [LARGE SCALE GENOMIC DNA]</scope>
    <source>
        <strain evidence="5 6">H63</strain>
    </source>
</reference>
<dbReference type="PANTHER" id="PTHR43004:SF19">
    <property type="entry name" value="BINDING MONOOXYGENASE, PUTATIVE (JCVI)-RELATED"/>
    <property type="match status" value="1"/>
</dbReference>
<gene>
    <name evidence="5" type="ORF">PXX05_00765</name>
</gene>
<evidence type="ECO:0000256" key="3">
    <source>
        <dbReference type="ARBA" id="ARBA00022827"/>
    </source>
</evidence>
<organism evidence="5 6">
    <name type="scientific">Legionella cardiaca</name>
    <dbReference type="NCBI Taxonomy" id="1071983"/>
    <lineage>
        <taxon>Bacteria</taxon>
        <taxon>Pseudomonadati</taxon>
        <taxon>Pseudomonadota</taxon>
        <taxon>Gammaproteobacteria</taxon>
        <taxon>Legionellales</taxon>
        <taxon>Legionellaceae</taxon>
        <taxon>Legionella</taxon>
    </lineage>
</organism>
<protein>
    <submittedName>
        <fullName evidence="5">FAD-dependent monooxygenase</fullName>
    </submittedName>
</protein>
<dbReference type="RefSeq" id="WP_275089150.1">
    <property type="nucleotide sequence ID" value="NZ_CP119078.1"/>
</dbReference>
<keyword evidence="6" id="KW-1185">Reference proteome</keyword>
<feature type="domain" description="FAD-binding" evidence="4">
    <location>
        <begin position="6"/>
        <end position="341"/>
    </location>
</feature>
<name>A0ABY8ARP0_9GAMM</name>
<comment type="cofactor">
    <cofactor evidence="1">
        <name>FAD</name>
        <dbReference type="ChEBI" id="CHEBI:57692"/>
    </cofactor>
</comment>
<evidence type="ECO:0000313" key="5">
    <source>
        <dbReference type="EMBL" id="WED43337.1"/>
    </source>
</evidence>
<keyword evidence="2" id="KW-0285">Flavoprotein</keyword>
<dbReference type="Proteomes" id="UP001222087">
    <property type="component" value="Chromosome"/>
</dbReference>
<dbReference type="EMBL" id="CP119078">
    <property type="protein sequence ID" value="WED43337.1"/>
    <property type="molecule type" value="Genomic_DNA"/>
</dbReference>
<dbReference type="InterPro" id="IPR002938">
    <property type="entry name" value="FAD-bd"/>
</dbReference>
<dbReference type="SUPFAM" id="SSF51905">
    <property type="entry name" value="FAD/NAD(P)-binding domain"/>
    <property type="match status" value="1"/>
</dbReference>
<keyword evidence="5" id="KW-0560">Oxidoreductase</keyword>
<dbReference type="Gene3D" id="3.30.70.2450">
    <property type="match status" value="1"/>
</dbReference>
<keyword evidence="3" id="KW-0274">FAD</keyword>
<evidence type="ECO:0000256" key="1">
    <source>
        <dbReference type="ARBA" id="ARBA00001974"/>
    </source>
</evidence>
<dbReference type="PRINTS" id="PR00420">
    <property type="entry name" value="RNGMNOXGNASE"/>
</dbReference>
<evidence type="ECO:0000256" key="2">
    <source>
        <dbReference type="ARBA" id="ARBA00022630"/>
    </source>
</evidence>
<accession>A0ABY8ARP0</accession>
<proteinExistence type="predicted"/>
<dbReference type="InterPro" id="IPR036188">
    <property type="entry name" value="FAD/NAD-bd_sf"/>
</dbReference>
<dbReference type="GO" id="GO:0004497">
    <property type="term" value="F:monooxygenase activity"/>
    <property type="evidence" value="ECO:0007669"/>
    <property type="project" value="UniProtKB-KW"/>
</dbReference>
<dbReference type="InterPro" id="IPR050641">
    <property type="entry name" value="RIFMO-like"/>
</dbReference>
<dbReference type="Gene3D" id="3.50.50.60">
    <property type="entry name" value="FAD/NAD(P)-binding domain"/>
    <property type="match status" value="1"/>
</dbReference>
<evidence type="ECO:0000259" key="4">
    <source>
        <dbReference type="Pfam" id="PF01494"/>
    </source>
</evidence>
<sequence>MTEKKLEVLVVGAGPVGLFCANELIRHGIHCRIIDKKSTISDKSKALAIHIRSLDVLEDCGFIDEILTQGQKINGLLFRFKNQQLADVDFSLLDTNRHFLIALPQNQTESILYQGLTNKGLVVEWETELTEITQDANGVTALLKHQDGHSETVQVPWIIACDGSHSTLREQVKAEFSGDSYKQTWWLADLRLDWNLPNNKIIMFISQEGPMACFPMGGNRYRLVMTAEEKISHTDPTLTDIERVFKRRCKDQVSFSDAVWITQFGIAHKQIDNYRYGRVFFAGDAAHVHSPAGGQGLNTGMQDIYNLVWKLALVQKGFAREKLLDSYHSERHPIGEQILKKTGMLTRMIMLRNPLLIFLRNKLIKLVTSFNWFKKYLTTDMAELTISYAQSPIVKQLGNKTAFKEGEFPLDFFLTDLHTKERQSFYEIIRGTMHHLFLFTGKDNIHLAAALKTASVMNQRYASLIKTHLVLADEAEIHSSNSVFFDPGQVVHQRFAINETTALLIRPDKYIGLTQCPIEQDALVRYIDEFYLIK</sequence>
<dbReference type="Pfam" id="PF01494">
    <property type="entry name" value="FAD_binding_3"/>
    <property type="match status" value="1"/>
</dbReference>
<dbReference type="PANTHER" id="PTHR43004">
    <property type="entry name" value="TRK SYSTEM POTASSIUM UPTAKE PROTEIN"/>
    <property type="match status" value="1"/>
</dbReference>